<dbReference type="InterPro" id="IPR050312">
    <property type="entry name" value="IolE/XylAMocC-like"/>
</dbReference>
<dbReference type="Gene3D" id="3.20.20.150">
    <property type="entry name" value="Divalent-metal-dependent TIM barrel enzymes"/>
    <property type="match status" value="1"/>
</dbReference>
<gene>
    <name evidence="3" type="ORF">JOE66_000124</name>
</gene>
<protein>
    <submittedName>
        <fullName evidence="3">Sugar phosphate isomerase/epimerase</fullName>
    </submittedName>
</protein>
<reference evidence="3 4" key="1">
    <citation type="submission" date="2021-01" db="EMBL/GenBank/DDBJ databases">
        <title>Sequencing the genomes of 1000 actinobacteria strains.</title>
        <authorList>
            <person name="Klenk H.-P."/>
        </authorList>
    </citation>
    <scope>NUCLEOTIDE SEQUENCE [LARGE SCALE GENOMIC DNA]</scope>
    <source>
        <strain evidence="3 4">DSM 13057</strain>
    </source>
</reference>
<evidence type="ECO:0000259" key="2">
    <source>
        <dbReference type="Pfam" id="PF01261"/>
    </source>
</evidence>
<sequence>MISIQLWTLRAEIAERGLGGVVDELASVGFAHVEPFQIATCAAELAPALVRNGMTAPTVHGDLLGDALAASLDAAAAVGAGLLMHPAFLADYWNTPDGTERVSDVLNRAAEAAIPYGIRVAFHNHDDELKSMVDGRPALVSLMDLLSPTAGVEFDPYWTTIAGADVLDTIDALGEHLFALHLKDGPLVGRNEDQVAVGDGEIDLAAVLAAVDSSVPRVISLDLIQTDPFTAVVRSKNWLDRAEA</sequence>
<dbReference type="RefSeq" id="WP_205106238.1">
    <property type="nucleotide sequence ID" value="NZ_BAAAHT010000001.1"/>
</dbReference>
<dbReference type="Proteomes" id="UP000776164">
    <property type="component" value="Unassembled WGS sequence"/>
</dbReference>
<keyword evidence="1" id="KW-0119">Carbohydrate metabolism</keyword>
<evidence type="ECO:0000313" key="4">
    <source>
        <dbReference type="Proteomes" id="UP000776164"/>
    </source>
</evidence>
<keyword evidence="3" id="KW-0413">Isomerase</keyword>
<feature type="domain" description="Xylose isomerase-like TIM barrel" evidence="2">
    <location>
        <begin position="67"/>
        <end position="238"/>
    </location>
</feature>
<keyword evidence="4" id="KW-1185">Reference proteome</keyword>
<accession>A0ABS2L080</accession>
<comment type="caution">
    <text evidence="3">The sequence shown here is derived from an EMBL/GenBank/DDBJ whole genome shotgun (WGS) entry which is preliminary data.</text>
</comment>
<dbReference type="SUPFAM" id="SSF51658">
    <property type="entry name" value="Xylose isomerase-like"/>
    <property type="match status" value="1"/>
</dbReference>
<dbReference type="InterPro" id="IPR036237">
    <property type="entry name" value="Xyl_isomerase-like_sf"/>
</dbReference>
<dbReference type="GO" id="GO:0016853">
    <property type="term" value="F:isomerase activity"/>
    <property type="evidence" value="ECO:0007669"/>
    <property type="project" value="UniProtKB-KW"/>
</dbReference>
<dbReference type="EMBL" id="JAFBBU010000001">
    <property type="protein sequence ID" value="MBM7470490.1"/>
    <property type="molecule type" value="Genomic_DNA"/>
</dbReference>
<evidence type="ECO:0000256" key="1">
    <source>
        <dbReference type="ARBA" id="ARBA00023277"/>
    </source>
</evidence>
<dbReference type="InterPro" id="IPR013022">
    <property type="entry name" value="Xyl_isomerase-like_TIM-brl"/>
</dbReference>
<dbReference type="PANTHER" id="PTHR12110">
    <property type="entry name" value="HYDROXYPYRUVATE ISOMERASE"/>
    <property type="match status" value="1"/>
</dbReference>
<name>A0ABS2L080_9MICO</name>
<organism evidence="3 4">
    <name type="scientific">Subtercola frigoramans</name>
    <dbReference type="NCBI Taxonomy" id="120298"/>
    <lineage>
        <taxon>Bacteria</taxon>
        <taxon>Bacillati</taxon>
        <taxon>Actinomycetota</taxon>
        <taxon>Actinomycetes</taxon>
        <taxon>Micrococcales</taxon>
        <taxon>Microbacteriaceae</taxon>
        <taxon>Subtercola</taxon>
    </lineage>
</organism>
<proteinExistence type="predicted"/>
<evidence type="ECO:0000313" key="3">
    <source>
        <dbReference type="EMBL" id="MBM7470490.1"/>
    </source>
</evidence>
<dbReference type="PANTHER" id="PTHR12110:SF41">
    <property type="entry name" value="INOSOSE DEHYDRATASE"/>
    <property type="match status" value="1"/>
</dbReference>
<dbReference type="Pfam" id="PF01261">
    <property type="entry name" value="AP_endonuc_2"/>
    <property type="match status" value="1"/>
</dbReference>